<dbReference type="InterPro" id="IPR003618">
    <property type="entry name" value="TFIIS_cen_dom"/>
</dbReference>
<evidence type="ECO:0000256" key="3">
    <source>
        <dbReference type="ARBA" id="ARBA00022771"/>
    </source>
</evidence>
<accession>A0A3P3YH61</accession>
<dbReference type="InterPro" id="IPR003617">
    <property type="entry name" value="TFIIS/CRSP70_N_sub"/>
</dbReference>
<dbReference type="GO" id="GO:0003676">
    <property type="term" value="F:nucleic acid binding"/>
    <property type="evidence" value="ECO:0007669"/>
    <property type="project" value="InterPro"/>
</dbReference>
<dbReference type="SMART" id="SM00510">
    <property type="entry name" value="TFS2M"/>
    <property type="match status" value="1"/>
</dbReference>
<feature type="domain" description="TFIIS-type" evidence="8">
    <location>
        <begin position="231"/>
        <end position="271"/>
    </location>
</feature>
<evidence type="ECO:0000256" key="7">
    <source>
        <dbReference type="PROSITE-ProRule" id="PRU00649"/>
    </source>
</evidence>
<evidence type="ECO:0000259" key="10">
    <source>
        <dbReference type="PROSITE" id="PS51321"/>
    </source>
</evidence>
<dbReference type="Pfam" id="PF08711">
    <property type="entry name" value="Med26"/>
    <property type="match status" value="1"/>
</dbReference>
<geneLocation type="mitochondrion" evidence="11"/>
<sequence length="272" mass="30536">MQQADVIETLQSELSAAIFDHNEQATLAALTNLSKQDVDVDILKRTGVGVTVGKLRKHSSEKIRVTAAKLVKTWKGAIAAAPPAVPAPEPSPASTLASPRDRLVSAEEFRTGDSVRDKIRSMLLAAFTNLDDENDRMFVVLQIEDGLYRHFGNTQKEYKNQFRNIMFNLKDKSNPDFRDNVCNGAIHPGELAQMDPKEMASKDLKALREEHHQEAKNANRSDLNRNAGATDMFKCGRCKQSKTTFYQMQTRSADEPMTTFITCTVCNNRWRM</sequence>
<dbReference type="InterPro" id="IPR017923">
    <property type="entry name" value="TFIIS_N"/>
</dbReference>
<dbReference type="PIRSF" id="PIRSF006704">
    <property type="entry name" value="TF_IIS"/>
    <property type="match status" value="1"/>
</dbReference>
<keyword evidence="4" id="KW-0862">Zinc</keyword>
<proteinExistence type="predicted"/>
<dbReference type="InterPro" id="IPR036575">
    <property type="entry name" value="TFIIS_cen_dom_sf"/>
</dbReference>
<organism evidence="11 12">
    <name type="scientific">Plasmodiophora brassicae</name>
    <name type="common">Clubroot disease agent</name>
    <dbReference type="NCBI Taxonomy" id="37360"/>
    <lineage>
        <taxon>Eukaryota</taxon>
        <taxon>Sar</taxon>
        <taxon>Rhizaria</taxon>
        <taxon>Endomyxa</taxon>
        <taxon>Phytomyxea</taxon>
        <taxon>Plasmodiophorida</taxon>
        <taxon>Plasmodiophoridae</taxon>
        <taxon>Plasmodiophora</taxon>
    </lineage>
</organism>
<dbReference type="SMART" id="SM00440">
    <property type="entry name" value="ZnF_C2C2"/>
    <property type="match status" value="1"/>
</dbReference>
<evidence type="ECO:0000256" key="6">
    <source>
        <dbReference type="PROSITE-ProRule" id="PRU00472"/>
    </source>
</evidence>
<feature type="domain" description="TFIIS N-terminal" evidence="9">
    <location>
        <begin position="5"/>
        <end position="81"/>
    </location>
</feature>
<comment type="subcellular location">
    <subcellularLocation>
        <location evidence="1 7">Nucleus</location>
    </subcellularLocation>
</comment>
<dbReference type="InterPro" id="IPR035441">
    <property type="entry name" value="TFIIS/LEDGF_dom_sf"/>
</dbReference>
<evidence type="ECO:0008006" key="13">
    <source>
        <dbReference type="Google" id="ProtNLM"/>
    </source>
</evidence>
<evidence type="ECO:0000313" key="12">
    <source>
        <dbReference type="Proteomes" id="UP000290189"/>
    </source>
</evidence>
<keyword evidence="2" id="KW-0479">Metal-binding</keyword>
<dbReference type="EMBL" id="OVEO01000012">
    <property type="protein sequence ID" value="SPQ99521.1"/>
    <property type="molecule type" value="Genomic_DNA"/>
</dbReference>
<dbReference type="Gene3D" id="1.10.472.30">
    <property type="entry name" value="Transcription elongation factor S-II, central domain"/>
    <property type="match status" value="1"/>
</dbReference>
<keyword evidence="3 6" id="KW-0863">Zinc-finger</keyword>
<feature type="domain" description="TFIIS central" evidence="10">
    <location>
        <begin position="115"/>
        <end position="227"/>
    </location>
</feature>
<dbReference type="InterPro" id="IPR001222">
    <property type="entry name" value="Znf_TFIIS"/>
</dbReference>
<dbReference type="SUPFAM" id="SSF46942">
    <property type="entry name" value="Elongation factor TFIIS domain 2"/>
    <property type="match status" value="1"/>
</dbReference>
<dbReference type="GO" id="GO:0005634">
    <property type="term" value="C:nucleus"/>
    <property type="evidence" value="ECO:0007669"/>
    <property type="project" value="UniProtKB-SubCell"/>
</dbReference>
<gene>
    <name evidence="11" type="ORF">PLBR_LOCUS6736</name>
</gene>
<dbReference type="AlphaFoldDB" id="A0A3P3YH61"/>
<evidence type="ECO:0000256" key="2">
    <source>
        <dbReference type="ARBA" id="ARBA00022723"/>
    </source>
</evidence>
<dbReference type="GO" id="GO:0008270">
    <property type="term" value="F:zinc ion binding"/>
    <property type="evidence" value="ECO:0007669"/>
    <property type="project" value="UniProtKB-KW"/>
</dbReference>
<dbReference type="SUPFAM" id="SSF47676">
    <property type="entry name" value="Conserved domain common to transcription factors TFIIS, elongin A, CRSP70"/>
    <property type="match status" value="1"/>
</dbReference>
<evidence type="ECO:0000256" key="5">
    <source>
        <dbReference type="ARBA" id="ARBA00023242"/>
    </source>
</evidence>
<dbReference type="Gene3D" id="2.20.25.10">
    <property type="match status" value="1"/>
</dbReference>
<dbReference type="PANTHER" id="PTHR11477:SF0">
    <property type="entry name" value="IP08861P-RELATED"/>
    <property type="match status" value="1"/>
</dbReference>
<evidence type="ECO:0000313" key="11">
    <source>
        <dbReference type="EMBL" id="SPQ99521.1"/>
    </source>
</evidence>
<evidence type="ECO:0000256" key="1">
    <source>
        <dbReference type="ARBA" id="ARBA00004123"/>
    </source>
</evidence>
<protein>
    <recommendedName>
        <fullName evidence="13">Transcription elongation factor S-II</fullName>
    </recommendedName>
</protein>
<dbReference type="PANTHER" id="PTHR11477">
    <property type="entry name" value="TRANSCRIPTION FACTOR S-II ZINC FINGER DOMAIN-CONTAINING PROTEIN"/>
    <property type="match status" value="1"/>
</dbReference>
<dbReference type="GO" id="GO:0006351">
    <property type="term" value="P:DNA-templated transcription"/>
    <property type="evidence" value="ECO:0007669"/>
    <property type="project" value="InterPro"/>
</dbReference>
<dbReference type="SMART" id="SM00509">
    <property type="entry name" value="TFS2N"/>
    <property type="match status" value="1"/>
</dbReference>
<dbReference type="CDD" id="cd00183">
    <property type="entry name" value="TFIIS_I"/>
    <property type="match status" value="1"/>
</dbReference>
<dbReference type="Gene3D" id="1.20.930.10">
    <property type="entry name" value="Conserved domain common to transcription factors TFIIS, elongin A, CRSP70"/>
    <property type="match status" value="1"/>
</dbReference>
<dbReference type="PROSITE" id="PS51133">
    <property type="entry name" value="ZF_TFIIS_2"/>
    <property type="match status" value="1"/>
</dbReference>
<dbReference type="Pfam" id="PF07500">
    <property type="entry name" value="TFIIS_M"/>
    <property type="match status" value="1"/>
</dbReference>
<dbReference type="PROSITE" id="PS00466">
    <property type="entry name" value="ZF_TFIIS_1"/>
    <property type="match status" value="1"/>
</dbReference>
<keyword evidence="11" id="KW-0496">Mitochondrion</keyword>
<dbReference type="CDD" id="cd13749">
    <property type="entry name" value="Zn-ribbon_TFIIS"/>
    <property type="match status" value="1"/>
</dbReference>
<dbReference type="InterPro" id="IPR035100">
    <property type="entry name" value="TF_IIS-typ"/>
</dbReference>
<name>A0A3P3YH61_PLABS</name>
<dbReference type="Pfam" id="PF01096">
    <property type="entry name" value="Zn_ribbon_TFIIS"/>
    <property type="match status" value="1"/>
</dbReference>
<evidence type="ECO:0000259" key="9">
    <source>
        <dbReference type="PROSITE" id="PS51319"/>
    </source>
</evidence>
<evidence type="ECO:0000259" key="8">
    <source>
        <dbReference type="PROSITE" id="PS51133"/>
    </source>
</evidence>
<reference evidence="11 12" key="1">
    <citation type="submission" date="2018-03" db="EMBL/GenBank/DDBJ databases">
        <authorList>
            <person name="Fogelqvist J."/>
        </authorList>
    </citation>
    <scope>NUCLEOTIDE SEQUENCE [LARGE SCALE GENOMIC DNA]</scope>
</reference>
<dbReference type="SUPFAM" id="SSF57783">
    <property type="entry name" value="Zinc beta-ribbon"/>
    <property type="match status" value="1"/>
</dbReference>
<keyword evidence="5 7" id="KW-0539">Nucleus</keyword>
<dbReference type="Proteomes" id="UP000290189">
    <property type="component" value="Unassembled WGS sequence"/>
</dbReference>
<dbReference type="PROSITE" id="PS51321">
    <property type="entry name" value="TFIIS_CENTRAL"/>
    <property type="match status" value="1"/>
</dbReference>
<evidence type="ECO:0000256" key="4">
    <source>
        <dbReference type="ARBA" id="ARBA00022833"/>
    </source>
</evidence>
<dbReference type="PROSITE" id="PS51319">
    <property type="entry name" value="TFIIS_N"/>
    <property type="match status" value="1"/>
</dbReference>